<gene>
    <name evidence="1" type="ORF">M5K25_022504</name>
</gene>
<dbReference type="Proteomes" id="UP001552299">
    <property type="component" value="Unassembled WGS sequence"/>
</dbReference>
<evidence type="ECO:0000313" key="1">
    <source>
        <dbReference type="EMBL" id="KAL0908039.1"/>
    </source>
</evidence>
<proteinExistence type="predicted"/>
<reference evidence="1 2" key="1">
    <citation type="journal article" date="2024" name="Plant Biotechnol. J.">
        <title>Dendrobium thyrsiflorum genome and its molecular insights into genes involved in important horticultural traits.</title>
        <authorList>
            <person name="Chen B."/>
            <person name="Wang J.Y."/>
            <person name="Zheng P.J."/>
            <person name="Li K.L."/>
            <person name="Liang Y.M."/>
            <person name="Chen X.F."/>
            <person name="Zhang C."/>
            <person name="Zhao X."/>
            <person name="He X."/>
            <person name="Zhang G.Q."/>
            <person name="Liu Z.J."/>
            <person name="Xu Q."/>
        </authorList>
    </citation>
    <scope>NUCLEOTIDE SEQUENCE [LARGE SCALE GENOMIC DNA]</scope>
    <source>
        <strain evidence="1">GZMU011</strain>
    </source>
</reference>
<name>A0ABD0U6B3_DENTH</name>
<evidence type="ECO:0000313" key="2">
    <source>
        <dbReference type="Proteomes" id="UP001552299"/>
    </source>
</evidence>
<accession>A0ABD0U6B3</accession>
<dbReference type="AlphaFoldDB" id="A0ABD0U6B3"/>
<sequence>MVSLTSNEQVAVDILKAQENIWCNSNAYVETKLCMLTSLFESLKLLSIITAIRLDEETDNIEETFQLTLVGVPDSTLNRIWSLDSLAALSYISASNGSNDQILFEVESRTPTKAS</sequence>
<protein>
    <submittedName>
        <fullName evidence="1">Uncharacterized protein</fullName>
    </submittedName>
</protein>
<organism evidence="1 2">
    <name type="scientific">Dendrobium thyrsiflorum</name>
    <name type="common">Pinecone-like raceme dendrobium</name>
    <name type="synonym">Orchid</name>
    <dbReference type="NCBI Taxonomy" id="117978"/>
    <lineage>
        <taxon>Eukaryota</taxon>
        <taxon>Viridiplantae</taxon>
        <taxon>Streptophyta</taxon>
        <taxon>Embryophyta</taxon>
        <taxon>Tracheophyta</taxon>
        <taxon>Spermatophyta</taxon>
        <taxon>Magnoliopsida</taxon>
        <taxon>Liliopsida</taxon>
        <taxon>Asparagales</taxon>
        <taxon>Orchidaceae</taxon>
        <taxon>Epidendroideae</taxon>
        <taxon>Malaxideae</taxon>
        <taxon>Dendrobiinae</taxon>
        <taxon>Dendrobium</taxon>
    </lineage>
</organism>
<dbReference type="EMBL" id="JANQDX010000017">
    <property type="protein sequence ID" value="KAL0908039.1"/>
    <property type="molecule type" value="Genomic_DNA"/>
</dbReference>
<comment type="caution">
    <text evidence="1">The sequence shown here is derived from an EMBL/GenBank/DDBJ whole genome shotgun (WGS) entry which is preliminary data.</text>
</comment>
<keyword evidence="2" id="KW-1185">Reference proteome</keyword>